<dbReference type="Gene3D" id="3.10.180.10">
    <property type="entry name" value="2,3-Dihydroxybiphenyl 1,2-Dioxygenase, domain 1"/>
    <property type="match status" value="1"/>
</dbReference>
<feature type="domain" description="VOC" evidence="1">
    <location>
        <begin position="1"/>
        <end position="129"/>
    </location>
</feature>
<dbReference type="RefSeq" id="WP_152166455.1">
    <property type="nucleotide sequence ID" value="NZ_CP045096.1"/>
</dbReference>
<dbReference type="InterPro" id="IPR029068">
    <property type="entry name" value="Glyas_Bleomycin-R_OHBP_Dase"/>
</dbReference>
<sequence>MFGQTQAFSGFAVDDLDAARRFYGETLGLRVEESGQGDMRMLTLTLGSGALVFVYPKETHTPATFTLLNFPVDDIESAVDELRRRGVSLERYPEFDHDEKGVVRVGDGGPAAIAWFTDPAGNVLSVLQEN</sequence>
<organism evidence="2 3">
    <name type="scientific">Streptomyces phaeolivaceus</name>
    <dbReference type="NCBI Taxonomy" id="2653200"/>
    <lineage>
        <taxon>Bacteria</taxon>
        <taxon>Bacillati</taxon>
        <taxon>Actinomycetota</taxon>
        <taxon>Actinomycetes</taxon>
        <taxon>Kitasatosporales</taxon>
        <taxon>Streptomycetaceae</taxon>
        <taxon>Streptomyces</taxon>
    </lineage>
</organism>
<evidence type="ECO:0000313" key="3">
    <source>
        <dbReference type="Proteomes" id="UP000327294"/>
    </source>
</evidence>
<dbReference type="EMBL" id="CP045096">
    <property type="protein sequence ID" value="QFQ94920.1"/>
    <property type="molecule type" value="Genomic_DNA"/>
</dbReference>
<keyword evidence="3" id="KW-1185">Reference proteome</keyword>
<dbReference type="Pfam" id="PF00903">
    <property type="entry name" value="Glyoxalase"/>
    <property type="match status" value="1"/>
</dbReference>
<protein>
    <submittedName>
        <fullName evidence="2">VOC family protein</fullName>
    </submittedName>
</protein>
<dbReference type="InterPro" id="IPR004360">
    <property type="entry name" value="Glyas_Fos-R_dOase_dom"/>
</dbReference>
<dbReference type="AlphaFoldDB" id="A0A5P8JW47"/>
<dbReference type="SUPFAM" id="SSF54593">
    <property type="entry name" value="Glyoxalase/Bleomycin resistance protein/Dihydroxybiphenyl dioxygenase"/>
    <property type="match status" value="1"/>
</dbReference>
<dbReference type="InterPro" id="IPR037523">
    <property type="entry name" value="VOC_core"/>
</dbReference>
<name>A0A5P8JW47_9ACTN</name>
<evidence type="ECO:0000313" key="2">
    <source>
        <dbReference type="EMBL" id="QFQ94920.1"/>
    </source>
</evidence>
<dbReference type="KEGG" id="sphv:F9278_00435"/>
<proteinExistence type="predicted"/>
<dbReference type="Proteomes" id="UP000327294">
    <property type="component" value="Chromosome"/>
</dbReference>
<accession>A0A5P8JW47</accession>
<dbReference type="PROSITE" id="PS51819">
    <property type="entry name" value="VOC"/>
    <property type="match status" value="1"/>
</dbReference>
<evidence type="ECO:0000259" key="1">
    <source>
        <dbReference type="PROSITE" id="PS51819"/>
    </source>
</evidence>
<reference evidence="2 3" key="1">
    <citation type="submission" date="2019-10" db="EMBL/GenBank/DDBJ databases">
        <title>Streptomyces sp. strain GY16 isolated from leaves of Broussonetia papyrifera.</title>
        <authorList>
            <person name="Mo P."/>
        </authorList>
    </citation>
    <scope>NUCLEOTIDE SEQUENCE [LARGE SCALE GENOMIC DNA]</scope>
    <source>
        <strain evidence="2 3">GY16</strain>
    </source>
</reference>
<gene>
    <name evidence="2" type="ORF">F9278_00435</name>
</gene>